<evidence type="ECO:0000313" key="7">
    <source>
        <dbReference type="Proteomes" id="UP000189670"/>
    </source>
</evidence>
<dbReference type="PROSITE" id="PS50234">
    <property type="entry name" value="VWFA"/>
    <property type="match status" value="1"/>
</dbReference>
<evidence type="ECO:0000256" key="1">
    <source>
        <dbReference type="ARBA" id="ARBA00004613"/>
    </source>
</evidence>
<dbReference type="Gene3D" id="3.40.50.410">
    <property type="entry name" value="von Willebrand factor, type A domain"/>
    <property type="match status" value="1"/>
</dbReference>
<dbReference type="AlphaFoldDB" id="A0A1V1PGB2"/>
<sequence length="542" mass="61086">MIKFINFFTCVLFLTIMPACDEETAWEYRQTRHRIALSGKFLTESPDEIQFPVKVLFAIDCSLSMGDEVNGQIMGSDPHFERLEAVREFIDTYNSNENTSFEIMLWNNDVFARTRTSDGQGGFTKDPDELNRVLDLARNDTMTDYLGTLTTIHTDIERDIMNMKQTSPHNLIRSKYIVIFLSDGMSNVQGGIQDDNDIWQKVDDLYTMAMNNDVASFQLQPFLLTGLFNDSQAAQSAKAIAETTLQGMADRGNGQYRTFETAASIKFVNVVDMRLTIEYQIKYIVAYNHNTIPNVEYIETDSDGDGLSDTDEMAEGTNLRNWDSDNDGMSDFFEIRMSSPGHAMDPLFSDSPCDYPVTNIWGDSDFDGMSDCEEYVKGTDRYIPDTDRDGIPDGIEFLAGSNPLEIQISRDSDFDGVTDHFEIQMHSSVRTTDPKIQARYAYVYHVQDQGLIPLEQGSDQPSYVREYAFTIEGIDLVDTQGSVRNDGTHLFAGDNIISLFIAQVPEDNPQGPPIFRKAEIIVNVADANKTIVLTPGDFDLVQ</sequence>
<organism evidence="6 7">
    <name type="scientific">Candidatus Magnetoglobus multicellularis str. Araruama</name>
    <dbReference type="NCBI Taxonomy" id="890399"/>
    <lineage>
        <taxon>Bacteria</taxon>
        <taxon>Pseudomonadati</taxon>
        <taxon>Thermodesulfobacteriota</taxon>
        <taxon>Desulfobacteria</taxon>
        <taxon>Desulfobacterales</taxon>
        <taxon>Desulfobacteraceae</taxon>
        <taxon>Candidatus Magnetoglobus</taxon>
    </lineage>
</organism>
<evidence type="ECO:0000256" key="2">
    <source>
        <dbReference type="ARBA" id="ARBA00022525"/>
    </source>
</evidence>
<dbReference type="InterPro" id="IPR053180">
    <property type="entry name" value="Ca-binding_acidic-repeat"/>
</dbReference>
<keyword evidence="4" id="KW-0106">Calcium</keyword>
<dbReference type="PANTHER" id="PTHR37467:SF1">
    <property type="entry name" value="EXPORTED CALCIUM-BINDING GLYCOPROTEIN"/>
    <property type="match status" value="1"/>
</dbReference>
<dbReference type="InterPro" id="IPR028974">
    <property type="entry name" value="TSP_type-3_rpt"/>
</dbReference>
<proteinExistence type="predicted"/>
<dbReference type="InterPro" id="IPR059100">
    <property type="entry name" value="TSP3_bac"/>
</dbReference>
<dbReference type="Proteomes" id="UP000189670">
    <property type="component" value="Unassembled WGS sequence"/>
</dbReference>
<accession>A0A1V1PGB2</accession>
<reference evidence="7" key="1">
    <citation type="submission" date="2012-11" db="EMBL/GenBank/DDBJ databases">
        <authorList>
            <person name="Lucero-Rivera Y.E."/>
            <person name="Tovar-Ramirez D."/>
        </authorList>
    </citation>
    <scope>NUCLEOTIDE SEQUENCE [LARGE SCALE GENOMIC DNA]</scope>
    <source>
        <strain evidence="7">Araruama</strain>
    </source>
</reference>
<comment type="subcellular location">
    <subcellularLocation>
        <location evidence="1">Secreted</location>
    </subcellularLocation>
</comment>
<dbReference type="SUPFAM" id="SSF53300">
    <property type="entry name" value="vWA-like"/>
    <property type="match status" value="1"/>
</dbReference>
<comment type="caution">
    <text evidence="6">The sequence shown here is derived from an EMBL/GenBank/DDBJ whole genome shotgun (WGS) entry which is preliminary data.</text>
</comment>
<evidence type="ECO:0000313" key="6">
    <source>
        <dbReference type="EMBL" id="ETR73907.1"/>
    </source>
</evidence>
<dbReference type="InterPro" id="IPR002035">
    <property type="entry name" value="VWF_A"/>
</dbReference>
<dbReference type="PANTHER" id="PTHR37467">
    <property type="entry name" value="EXPORTED CALCIUM-BINDING GLYCOPROTEIN-RELATED"/>
    <property type="match status" value="1"/>
</dbReference>
<evidence type="ECO:0000256" key="4">
    <source>
        <dbReference type="ARBA" id="ARBA00022837"/>
    </source>
</evidence>
<dbReference type="GO" id="GO:0005509">
    <property type="term" value="F:calcium ion binding"/>
    <property type="evidence" value="ECO:0007669"/>
    <property type="project" value="InterPro"/>
</dbReference>
<dbReference type="Pfam" id="PF18884">
    <property type="entry name" value="TSP3_bac"/>
    <property type="match status" value="3"/>
</dbReference>
<name>A0A1V1PGB2_9BACT</name>
<dbReference type="SUPFAM" id="SSF103647">
    <property type="entry name" value="TSP type-3 repeat"/>
    <property type="match status" value="1"/>
</dbReference>
<gene>
    <name evidence="6" type="ORF">OMM_00600</name>
</gene>
<dbReference type="Gene3D" id="4.10.1080.10">
    <property type="entry name" value="TSP type-3 repeat"/>
    <property type="match status" value="1"/>
</dbReference>
<keyword evidence="3" id="KW-0732">Signal</keyword>
<dbReference type="EMBL" id="ATBP01000032">
    <property type="protein sequence ID" value="ETR73907.1"/>
    <property type="molecule type" value="Genomic_DNA"/>
</dbReference>
<evidence type="ECO:0000259" key="5">
    <source>
        <dbReference type="PROSITE" id="PS50234"/>
    </source>
</evidence>
<keyword evidence="2" id="KW-0964">Secreted</keyword>
<evidence type="ECO:0000256" key="3">
    <source>
        <dbReference type="ARBA" id="ARBA00022729"/>
    </source>
</evidence>
<protein>
    <recommendedName>
        <fullName evidence="5">VWFA domain-containing protein</fullName>
    </recommendedName>
</protein>
<dbReference type="InterPro" id="IPR036465">
    <property type="entry name" value="vWFA_dom_sf"/>
</dbReference>
<feature type="domain" description="VWFA" evidence="5">
    <location>
        <begin position="54"/>
        <end position="284"/>
    </location>
</feature>